<dbReference type="AlphaFoldDB" id="A0A0B2BNZ5"/>
<name>A0A0B2BNZ5_9ACTN</name>
<keyword evidence="1" id="KW-0472">Membrane</keyword>
<accession>A0A0B2BNZ5</accession>
<organism evidence="2 3">
    <name type="scientific">Mumia flava</name>
    <dbReference type="NCBI Taxonomy" id="1348852"/>
    <lineage>
        <taxon>Bacteria</taxon>
        <taxon>Bacillati</taxon>
        <taxon>Actinomycetota</taxon>
        <taxon>Actinomycetes</taxon>
        <taxon>Propionibacteriales</taxon>
        <taxon>Nocardioidaceae</taxon>
        <taxon>Mumia</taxon>
    </lineage>
</organism>
<evidence type="ECO:0000313" key="3">
    <source>
        <dbReference type="Proteomes" id="UP000230842"/>
    </source>
</evidence>
<feature type="transmembrane region" description="Helical" evidence="1">
    <location>
        <begin position="20"/>
        <end position="37"/>
    </location>
</feature>
<dbReference type="Pfam" id="PF09819">
    <property type="entry name" value="ABC_cobalt"/>
    <property type="match status" value="1"/>
</dbReference>
<sequence>MASASRTRMSDLFRYRTIDLVTVAMLGVAVGVIFWGWNQLYAVVSTASFFAFPPSIGAISGPWLLGGVIGGLVVRRPGAAFSTEVIAAVVALMLGNQWGMSSIMSGIVQGLGAEVVFALLMWRRWGVVAAALSGAGSALFAVAYEWNVYWADWSVGYRLVYGGLFMASGAVIAGLGGWLLVRALAATGALDAFGAGREYHDRAGAPAQSTAAR</sequence>
<keyword evidence="1" id="KW-0812">Transmembrane</keyword>
<keyword evidence="3" id="KW-1185">Reference proteome</keyword>
<keyword evidence="1" id="KW-1133">Transmembrane helix</keyword>
<feature type="transmembrane region" description="Helical" evidence="1">
    <location>
        <begin position="43"/>
        <end position="65"/>
    </location>
</feature>
<dbReference type="PIRSF" id="PIRSF037394">
    <property type="entry name" value="ABC_thiamine-permease_YkoE_prd"/>
    <property type="match status" value="1"/>
</dbReference>
<reference evidence="2 3" key="1">
    <citation type="submission" date="2017-11" db="EMBL/GenBank/DDBJ databases">
        <title>Genomic Encyclopedia of Archaeal and Bacterial Type Strains, Phase II (KMG-II): From Individual Species to Whole Genera.</title>
        <authorList>
            <person name="Goeker M."/>
        </authorList>
    </citation>
    <scope>NUCLEOTIDE SEQUENCE [LARGE SCALE GENOMIC DNA]</scope>
    <source>
        <strain evidence="2 3">DSM 27763</strain>
    </source>
</reference>
<dbReference type="Proteomes" id="UP000230842">
    <property type="component" value="Unassembled WGS sequence"/>
</dbReference>
<dbReference type="OrthoDB" id="8017424at2"/>
<dbReference type="EMBL" id="PGEZ01000001">
    <property type="protein sequence ID" value="PJJ57982.1"/>
    <property type="molecule type" value="Genomic_DNA"/>
</dbReference>
<proteinExistence type="predicted"/>
<feature type="transmembrane region" description="Helical" evidence="1">
    <location>
        <begin position="159"/>
        <end position="181"/>
    </location>
</feature>
<gene>
    <name evidence="2" type="ORF">CLV56_2225</name>
</gene>
<feature type="transmembrane region" description="Helical" evidence="1">
    <location>
        <begin position="127"/>
        <end position="147"/>
    </location>
</feature>
<evidence type="ECO:0000313" key="2">
    <source>
        <dbReference type="EMBL" id="PJJ57982.1"/>
    </source>
</evidence>
<protein>
    <submittedName>
        <fullName evidence="2">Energy-coupling factor transport system substrate-specific component</fullName>
    </submittedName>
</protein>
<evidence type="ECO:0000256" key="1">
    <source>
        <dbReference type="SAM" id="Phobius"/>
    </source>
</evidence>
<comment type="caution">
    <text evidence="2">The sequence shown here is derived from an EMBL/GenBank/DDBJ whole genome shotgun (WGS) entry which is preliminary data.</text>
</comment>
<dbReference type="InterPro" id="IPR017195">
    <property type="entry name" value="ABC_thiamin-permease_prd"/>
</dbReference>